<accession>A0A1R3GXE4</accession>
<dbReference type="AlphaFoldDB" id="A0A1R3GXE4"/>
<dbReference type="EMBL" id="AWUE01021334">
    <property type="protein sequence ID" value="OMO62686.1"/>
    <property type="molecule type" value="Genomic_DNA"/>
</dbReference>
<keyword evidence="2" id="KW-1185">Reference proteome</keyword>
<evidence type="ECO:0000313" key="1">
    <source>
        <dbReference type="EMBL" id="OMO62686.1"/>
    </source>
</evidence>
<reference evidence="2" key="1">
    <citation type="submission" date="2013-09" db="EMBL/GenBank/DDBJ databases">
        <title>Corchorus olitorius genome sequencing.</title>
        <authorList>
            <person name="Alam M."/>
            <person name="Haque M.S."/>
            <person name="Islam M.S."/>
            <person name="Emdad E.M."/>
            <person name="Islam M.M."/>
            <person name="Ahmed B."/>
            <person name="Halim A."/>
            <person name="Hossen Q.M.M."/>
            <person name="Hossain M.Z."/>
            <person name="Ahmed R."/>
            <person name="Khan M.M."/>
            <person name="Islam R."/>
            <person name="Rashid M.M."/>
            <person name="Khan S.A."/>
            <person name="Rahman M.S."/>
            <person name="Alam M."/>
            <person name="Yahiya A.S."/>
            <person name="Khan M.S."/>
            <person name="Azam M.S."/>
            <person name="Haque T."/>
            <person name="Lashkar M.Z.H."/>
            <person name="Akhand A.I."/>
            <person name="Morshed G."/>
            <person name="Roy S."/>
            <person name="Uddin K.S."/>
            <person name="Rabeya T."/>
            <person name="Hossain A.S."/>
            <person name="Chowdhury A."/>
            <person name="Snigdha A.R."/>
            <person name="Mortoza M.S."/>
            <person name="Matin S.A."/>
            <person name="Hoque S.M.E."/>
            <person name="Islam M.K."/>
            <person name="Roy D.K."/>
            <person name="Haider R."/>
            <person name="Moosa M.M."/>
            <person name="Elias S.M."/>
            <person name="Hasan A.M."/>
            <person name="Jahan S."/>
            <person name="Shafiuddin M."/>
            <person name="Mahmood N."/>
            <person name="Shommy N.S."/>
        </authorList>
    </citation>
    <scope>NUCLEOTIDE SEQUENCE [LARGE SCALE GENOMIC DNA]</scope>
    <source>
        <strain evidence="2">cv. O-4</strain>
    </source>
</reference>
<evidence type="ECO:0000313" key="2">
    <source>
        <dbReference type="Proteomes" id="UP000187203"/>
    </source>
</evidence>
<comment type="caution">
    <text evidence="1">The sequence shown here is derived from an EMBL/GenBank/DDBJ whole genome shotgun (WGS) entry which is preliminary data.</text>
</comment>
<proteinExistence type="predicted"/>
<organism evidence="1 2">
    <name type="scientific">Corchorus olitorius</name>
    <dbReference type="NCBI Taxonomy" id="93759"/>
    <lineage>
        <taxon>Eukaryota</taxon>
        <taxon>Viridiplantae</taxon>
        <taxon>Streptophyta</taxon>
        <taxon>Embryophyta</taxon>
        <taxon>Tracheophyta</taxon>
        <taxon>Spermatophyta</taxon>
        <taxon>Magnoliopsida</taxon>
        <taxon>eudicotyledons</taxon>
        <taxon>Gunneridae</taxon>
        <taxon>Pentapetalae</taxon>
        <taxon>rosids</taxon>
        <taxon>malvids</taxon>
        <taxon>Malvales</taxon>
        <taxon>Malvaceae</taxon>
        <taxon>Grewioideae</taxon>
        <taxon>Apeibeae</taxon>
        <taxon>Corchorus</taxon>
    </lineage>
</organism>
<dbReference type="Proteomes" id="UP000187203">
    <property type="component" value="Unassembled WGS sequence"/>
</dbReference>
<sequence>MTRITLGQGFQSGFWETKAWICAWRTVVIISGEFEGVLTVKIAGYAAETFGDSGGDRVLRKRLREFEGVLTIKIAGSAAETFGDSGDDRVLRKRLREFEGVLTIKITGSAADTFGDRGGARVLRKRLS</sequence>
<gene>
    <name evidence="1" type="ORF">COLO4_32942</name>
</gene>
<name>A0A1R3GXE4_9ROSI</name>
<protein>
    <submittedName>
        <fullName evidence="1">Uncharacterized protein</fullName>
    </submittedName>
</protein>